<feature type="binding site" evidence="8">
    <location>
        <position position="215"/>
    </location>
    <ligand>
        <name>Zn(2+)</name>
        <dbReference type="ChEBI" id="CHEBI:29105"/>
        <note>catalytic</note>
    </ligand>
</feature>
<dbReference type="Proteomes" id="UP000507470">
    <property type="component" value="Unassembled WGS sequence"/>
</dbReference>
<dbReference type="PANTHER" id="PTHR46187:SF3">
    <property type="entry name" value="ALKALINE CERAMIDASE 3"/>
    <property type="match status" value="1"/>
</dbReference>
<dbReference type="AlphaFoldDB" id="A0A6J8DCG1"/>
<evidence type="ECO:0000256" key="7">
    <source>
        <dbReference type="PIRSR" id="PIRSR608901-1"/>
    </source>
</evidence>
<keyword evidence="5 9" id="KW-1133">Transmembrane helix</keyword>
<evidence type="ECO:0000256" key="9">
    <source>
        <dbReference type="RuleBase" id="RU364079"/>
    </source>
</evidence>
<feature type="transmembrane region" description="Helical" evidence="9">
    <location>
        <begin position="118"/>
        <end position="136"/>
    </location>
</feature>
<feature type="binding site" evidence="7">
    <location>
        <position position="19"/>
    </location>
    <ligand>
        <name>Ca(2+)</name>
        <dbReference type="ChEBI" id="CHEBI:29108"/>
    </ligand>
</feature>
<keyword evidence="9" id="KW-0443">Lipid metabolism</keyword>
<dbReference type="InterPro" id="IPR008901">
    <property type="entry name" value="ACER"/>
</dbReference>
<organism evidence="10 11">
    <name type="scientific">Mytilus coruscus</name>
    <name type="common">Sea mussel</name>
    <dbReference type="NCBI Taxonomy" id="42192"/>
    <lineage>
        <taxon>Eukaryota</taxon>
        <taxon>Metazoa</taxon>
        <taxon>Spiralia</taxon>
        <taxon>Lophotrochozoa</taxon>
        <taxon>Mollusca</taxon>
        <taxon>Bivalvia</taxon>
        <taxon>Autobranchia</taxon>
        <taxon>Pteriomorphia</taxon>
        <taxon>Mytilida</taxon>
        <taxon>Mytiloidea</taxon>
        <taxon>Mytilidae</taxon>
        <taxon>Mytilinae</taxon>
        <taxon>Mytilus</taxon>
    </lineage>
</organism>
<proteinExistence type="inferred from homology"/>
<evidence type="ECO:0000256" key="1">
    <source>
        <dbReference type="ARBA" id="ARBA00004141"/>
    </source>
</evidence>
<keyword evidence="7" id="KW-0479">Metal-binding</keyword>
<dbReference type="GO" id="GO:0006672">
    <property type="term" value="P:ceramide metabolic process"/>
    <property type="evidence" value="ECO:0007669"/>
    <property type="project" value="InterPro"/>
</dbReference>
<dbReference type="EC" id="3.5.1.-" evidence="9"/>
<dbReference type="GO" id="GO:0016811">
    <property type="term" value="F:hydrolase activity, acting on carbon-nitrogen (but not peptide) bonds, in linear amides"/>
    <property type="evidence" value="ECO:0007669"/>
    <property type="project" value="InterPro"/>
</dbReference>
<feature type="binding site" evidence="8">
    <location>
        <position position="219"/>
    </location>
    <ligand>
        <name>Zn(2+)</name>
        <dbReference type="ChEBI" id="CHEBI:29105"/>
        <note>catalytic</note>
    </ligand>
</feature>
<name>A0A6J8DCG1_MYTCO</name>
<dbReference type="Pfam" id="PF05875">
    <property type="entry name" value="Ceramidase"/>
    <property type="match status" value="1"/>
</dbReference>
<evidence type="ECO:0000256" key="5">
    <source>
        <dbReference type="ARBA" id="ARBA00022989"/>
    </source>
</evidence>
<feature type="transmembrane region" description="Helical" evidence="9">
    <location>
        <begin position="33"/>
        <end position="55"/>
    </location>
</feature>
<evidence type="ECO:0000256" key="2">
    <source>
        <dbReference type="ARBA" id="ARBA00009780"/>
    </source>
</evidence>
<feature type="binding site" evidence="7">
    <location>
        <position position="18"/>
    </location>
    <ligand>
        <name>Ca(2+)</name>
        <dbReference type="ChEBI" id="CHEBI:29108"/>
    </ligand>
</feature>
<comment type="caution">
    <text evidence="9">Lacks conserved residue(s) required for the propagation of feature annotation.</text>
</comment>
<feature type="transmembrane region" description="Helical" evidence="9">
    <location>
        <begin position="216"/>
        <end position="235"/>
    </location>
</feature>
<dbReference type="PANTHER" id="PTHR46187">
    <property type="entry name" value="ALKALINE CERAMIDASE 3"/>
    <property type="match status" value="1"/>
</dbReference>
<keyword evidence="4 9" id="KW-0378">Hydrolase</keyword>
<comment type="function">
    <text evidence="9">Hydrolyzes the sphingolipid ceramide into sphingosine and free fatty acid.</text>
</comment>
<dbReference type="EMBL" id="CACVKT020007119">
    <property type="protein sequence ID" value="CAC5405609.1"/>
    <property type="molecule type" value="Genomic_DNA"/>
</dbReference>
<keyword evidence="6 9" id="KW-0472">Membrane</keyword>
<evidence type="ECO:0000256" key="4">
    <source>
        <dbReference type="ARBA" id="ARBA00022801"/>
    </source>
</evidence>
<feature type="binding site" evidence="7">
    <location>
        <position position="32"/>
    </location>
    <ligand>
        <name>Ca(2+)</name>
        <dbReference type="ChEBI" id="CHEBI:29108"/>
    </ligand>
</feature>
<evidence type="ECO:0000256" key="3">
    <source>
        <dbReference type="ARBA" id="ARBA00022692"/>
    </source>
</evidence>
<keyword evidence="11" id="KW-1185">Reference proteome</keyword>
<feature type="binding site" evidence="7">
    <location>
        <position position="23"/>
    </location>
    <ligand>
        <name>Ca(2+)</name>
        <dbReference type="ChEBI" id="CHEBI:29108"/>
    </ligand>
</feature>
<evidence type="ECO:0000256" key="8">
    <source>
        <dbReference type="PIRSR" id="PIRSR608901-2"/>
    </source>
</evidence>
<comment type="similarity">
    <text evidence="2 9">Belongs to the alkaline ceramidase family.</text>
</comment>
<keyword evidence="7" id="KW-0106">Calcium</keyword>
<feature type="transmembrane region" description="Helical" evidence="9">
    <location>
        <begin position="67"/>
        <end position="87"/>
    </location>
</feature>
<dbReference type="GO" id="GO:0005789">
    <property type="term" value="C:endoplasmic reticulum membrane"/>
    <property type="evidence" value="ECO:0007669"/>
    <property type="project" value="TreeGrafter"/>
</dbReference>
<comment type="cofactor">
    <cofactor evidence="8">
        <name>Zn(2+)</name>
        <dbReference type="ChEBI" id="CHEBI:29105"/>
    </cofactor>
</comment>
<evidence type="ECO:0000313" key="11">
    <source>
        <dbReference type="Proteomes" id="UP000507470"/>
    </source>
</evidence>
<gene>
    <name evidence="10" type="ORF">MCOR_39284</name>
</gene>
<evidence type="ECO:0000256" key="6">
    <source>
        <dbReference type="ARBA" id="ARBA00023136"/>
    </source>
</evidence>
<feature type="transmembrane region" description="Helical" evidence="9">
    <location>
        <begin position="172"/>
        <end position="189"/>
    </location>
</feature>
<dbReference type="OrthoDB" id="187171at2759"/>
<protein>
    <recommendedName>
        <fullName evidence="9">Alkaline ceramidase</fullName>
        <ecNumber evidence="9">3.5.1.-</ecNumber>
    </recommendedName>
</protein>
<sequence>MAPRIASGFWGIPTATIDWCEENYSVTTYIAEFWNTISNFIFIIPSVAALYFAFIDHMDDRYKWCNGSVLTVGLGSWCFHMTLLYSMQLLDELPMIYGSAFLIYSHLEVEKPRNHENIPLKIILTLYCLFVTIVYLLTKHVLFFQLSYGFVVVSMSVVCCNNFRKYREARNIFIVATVTYASGFLLWEIDQNFCGGLKLWRSEVLGPFAPIFELHAWWHLLAGTGTYLSVLYSAYLRSLVLGNKPEIKYWKKVWPYIRITNGKAMT</sequence>
<dbReference type="GO" id="GO:0071602">
    <property type="term" value="P:phytosphingosine biosynthetic process"/>
    <property type="evidence" value="ECO:0007669"/>
    <property type="project" value="TreeGrafter"/>
</dbReference>
<feature type="binding site" evidence="7">
    <location>
        <position position="21"/>
    </location>
    <ligand>
        <name>Ca(2+)</name>
        <dbReference type="ChEBI" id="CHEBI:29108"/>
    </ligand>
</feature>
<keyword evidence="3 9" id="KW-0812">Transmembrane</keyword>
<reference evidence="10 11" key="1">
    <citation type="submission" date="2020-06" db="EMBL/GenBank/DDBJ databases">
        <authorList>
            <person name="Li R."/>
            <person name="Bekaert M."/>
        </authorList>
    </citation>
    <scope>NUCLEOTIDE SEQUENCE [LARGE SCALE GENOMIC DNA]</scope>
    <source>
        <strain evidence="11">wild</strain>
    </source>
</reference>
<accession>A0A6J8DCG1</accession>
<dbReference type="GO" id="GO:0046872">
    <property type="term" value="F:metal ion binding"/>
    <property type="evidence" value="ECO:0007669"/>
    <property type="project" value="UniProtKB-KW"/>
</dbReference>
<feature type="binding site" evidence="8">
    <location>
        <position position="80"/>
    </location>
    <ligand>
        <name>Zn(2+)</name>
        <dbReference type="ChEBI" id="CHEBI:29105"/>
        <note>catalytic</note>
    </ligand>
</feature>
<evidence type="ECO:0000313" key="10">
    <source>
        <dbReference type="EMBL" id="CAC5405609.1"/>
    </source>
</evidence>
<keyword evidence="8" id="KW-0862">Zinc</keyword>
<comment type="subcellular location">
    <subcellularLocation>
        <location evidence="1">Membrane</location>
        <topology evidence="1">Multi-pass membrane protein</topology>
    </subcellularLocation>
</comment>